<comment type="caution">
    <text evidence="8">The sequence shown here is derived from an EMBL/GenBank/DDBJ whole genome shotgun (WGS) entry which is preliminary data.</text>
</comment>
<dbReference type="NCBIfam" id="TIGR03544">
    <property type="entry name" value="DivI1A_domain"/>
    <property type="match status" value="1"/>
</dbReference>
<dbReference type="GO" id="GO:0005737">
    <property type="term" value="C:cytoplasm"/>
    <property type="evidence" value="ECO:0007669"/>
    <property type="project" value="UniProtKB-SubCell"/>
</dbReference>
<gene>
    <name evidence="8" type="ORF">A6K76_05210</name>
</gene>
<evidence type="ECO:0000256" key="5">
    <source>
        <dbReference type="ARBA" id="ARBA00023054"/>
    </source>
</evidence>
<evidence type="ECO:0000256" key="4">
    <source>
        <dbReference type="ARBA" id="ARBA00022960"/>
    </source>
</evidence>
<sequence length="132" mass="15650">MQLQLNAQKIYEKDFKTGLRGYNPDEVDNFLDMVIEDYRQFELMLRERRPIETSNVEMPKLRADLLALQQENRRLQQELATVKQELQRAKNAETETMRRAQPNIPVGTTNFDILQRLSNLEKHVFGSRLDQE</sequence>
<feature type="coiled-coil region" evidence="7">
    <location>
        <begin position="58"/>
        <end position="99"/>
    </location>
</feature>
<dbReference type="Proteomes" id="UP000093482">
    <property type="component" value="Unassembled WGS sequence"/>
</dbReference>
<comment type="subcellular location">
    <subcellularLocation>
        <location evidence="1">Cytoplasm</location>
    </subcellularLocation>
</comment>
<keyword evidence="3" id="KW-0132">Cell division</keyword>
<reference evidence="8 9" key="1">
    <citation type="submission" date="2016-07" db="EMBL/GenBank/DDBJ databases">
        <title>Caryophanon latum genome sequencing.</title>
        <authorList>
            <person name="Verma A."/>
            <person name="Pal Y."/>
            <person name="Krishnamurthi S."/>
        </authorList>
    </citation>
    <scope>NUCLEOTIDE SEQUENCE [LARGE SCALE GENOMIC DNA]</scope>
    <source>
        <strain evidence="8 9">DSM 14151</strain>
    </source>
</reference>
<dbReference type="InterPro" id="IPR011229">
    <property type="entry name" value="Cell_cycle_GpsB"/>
</dbReference>
<dbReference type="OrthoDB" id="389699at2"/>
<dbReference type="Gene3D" id="6.10.250.660">
    <property type="match status" value="1"/>
</dbReference>
<proteinExistence type="predicted"/>
<evidence type="ECO:0000256" key="7">
    <source>
        <dbReference type="SAM" id="Coils"/>
    </source>
</evidence>
<dbReference type="PANTHER" id="PTHR35794">
    <property type="entry name" value="CELL DIVISION PROTEIN DIVIVA"/>
    <property type="match status" value="1"/>
</dbReference>
<evidence type="ECO:0000256" key="1">
    <source>
        <dbReference type="ARBA" id="ARBA00004496"/>
    </source>
</evidence>
<dbReference type="PANTHER" id="PTHR35794:SF1">
    <property type="entry name" value="CELL CYCLE PROTEIN GPSB"/>
    <property type="match status" value="1"/>
</dbReference>
<dbReference type="InterPro" id="IPR007793">
    <property type="entry name" value="DivIVA_fam"/>
</dbReference>
<dbReference type="Pfam" id="PF05103">
    <property type="entry name" value="DivIVA"/>
    <property type="match status" value="1"/>
</dbReference>
<name>A0A1C0Z271_9BACL</name>
<evidence type="ECO:0000256" key="2">
    <source>
        <dbReference type="ARBA" id="ARBA00022490"/>
    </source>
</evidence>
<keyword evidence="4" id="KW-0133">Cell shape</keyword>
<dbReference type="GO" id="GO:0008360">
    <property type="term" value="P:regulation of cell shape"/>
    <property type="evidence" value="ECO:0007669"/>
    <property type="project" value="UniProtKB-KW"/>
</dbReference>
<dbReference type="RefSeq" id="WP_066461675.1">
    <property type="nucleotide sequence ID" value="NZ_MATO01000007.1"/>
</dbReference>
<dbReference type="PIRSF" id="PIRSF029938">
    <property type="entry name" value="UCP029938"/>
    <property type="match status" value="1"/>
</dbReference>
<dbReference type="AlphaFoldDB" id="A0A1C0Z271"/>
<keyword evidence="2" id="KW-0963">Cytoplasm</keyword>
<dbReference type="EMBL" id="MATO01000007">
    <property type="protein sequence ID" value="OCS93539.1"/>
    <property type="molecule type" value="Genomic_DNA"/>
</dbReference>
<evidence type="ECO:0000313" key="8">
    <source>
        <dbReference type="EMBL" id="OCS93539.1"/>
    </source>
</evidence>
<evidence type="ECO:0008006" key="10">
    <source>
        <dbReference type="Google" id="ProtNLM"/>
    </source>
</evidence>
<accession>A0A1C0Z271</accession>
<keyword evidence="6" id="KW-0131">Cell cycle</keyword>
<dbReference type="GO" id="GO:0051301">
    <property type="term" value="P:cell division"/>
    <property type="evidence" value="ECO:0007669"/>
    <property type="project" value="UniProtKB-KW"/>
</dbReference>
<organism evidence="8 9">
    <name type="scientific">Caryophanon latum</name>
    <dbReference type="NCBI Taxonomy" id="33977"/>
    <lineage>
        <taxon>Bacteria</taxon>
        <taxon>Bacillati</taxon>
        <taxon>Bacillota</taxon>
        <taxon>Bacilli</taxon>
        <taxon>Bacillales</taxon>
        <taxon>Caryophanaceae</taxon>
        <taxon>Caryophanon</taxon>
    </lineage>
</organism>
<keyword evidence="9" id="KW-1185">Reference proteome</keyword>
<keyword evidence="5 7" id="KW-0175">Coiled coil</keyword>
<protein>
    <recommendedName>
        <fullName evidence="10">Cell cycle protein GpsB</fullName>
    </recommendedName>
</protein>
<evidence type="ECO:0000256" key="3">
    <source>
        <dbReference type="ARBA" id="ARBA00022618"/>
    </source>
</evidence>
<evidence type="ECO:0000256" key="6">
    <source>
        <dbReference type="ARBA" id="ARBA00023306"/>
    </source>
</evidence>
<evidence type="ECO:0000313" key="9">
    <source>
        <dbReference type="Proteomes" id="UP000093482"/>
    </source>
</evidence>
<dbReference type="InterPro" id="IPR019933">
    <property type="entry name" value="DivIVA_domain"/>
</dbReference>